<organism evidence="6">
    <name type="scientific">Naegleria gruberi</name>
    <name type="common">Amoeba</name>
    <dbReference type="NCBI Taxonomy" id="5762"/>
    <lineage>
        <taxon>Eukaryota</taxon>
        <taxon>Discoba</taxon>
        <taxon>Heterolobosea</taxon>
        <taxon>Tetramitia</taxon>
        <taxon>Eutetramitia</taxon>
        <taxon>Vahlkampfiidae</taxon>
        <taxon>Naegleria</taxon>
    </lineage>
</organism>
<dbReference type="InterPro" id="IPR043145">
    <property type="entry name" value="Znf_ZZ_sf"/>
</dbReference>
<dbReference type="SUPFAM" id="SSF57850">
    <property type="entry name" value="RING/U-box"/>
    <property type="match status" value="1"/>
</dbReference>
<sequence length="375" mass="43268">MRLLLSGQHFLKPLLSINELLDQIIDYLDYPSIICLSMSNKSHFGINTFSSITTSESSCNTPSSSLLTLNPNLWVNLVIRYDCVGELISKFPSLSGLEDVEAMNERERMDFSLKCREILSEHVLGKLKKYKLKKLDENDGKQLCQVCGELIEMGELIVLHVKEGKVACFYEYFHWNCLDMDEMNRIKMKRCEIEYTDSNNYFLRKQVENFYKKVDESREVRRQKLFGIVCDSCLKFQSSRYYSGLDSDSNRVDLCMNCYSNERATSLTSIEKRKPSLITCSTCKEPIKNAIFSCQYCDYYSLCQNCFEQLPKTSKHSSHPFTLVGCCIDTLESNSHTSRSETTESKKRKYESNSKVPNKKVSLLDVARNMGFDLT</sequence>
<dbReference type="GeneID" id="8848070"/>
<accession>D2VFW5</accession>
<dbReference type="Gene3D" id="3.30.60.90">
    <property type="match status" value="1"/>
</dbReference>
<evidence type="ECO:0000256" key="1">
    <source>
        <dbReference type="ARBA" id="ARBA00022723"/>
    </source>
</evidence>
<dbReference type="InParanoid" id="D2VFW5"/>
<keyword evidence="1" id="KW-0479">Metal-binding</keyword>
<keyword evidence="6" id="KW-1185">Reference proteome</keyword>
<dbReference type="Proteomes" id="UP000006671">
    <property type="component" value="Unassembled WGS sequence"/>
</dbReference>
<dbReference type="VEuPathDB" id="AmoebaDB:NAEGRDRAFT_67768"/>
<dbReference type="InterPro" id="IPR000433">
    <property type="entry name" value="Znf_ZZ"/>
</dbReference>
<evidence type="ECO:0000313" key="5">
    <source>
        <dbReference type="EMBL" id="EFC44152.1"/>
    </source>
</evidence>
<reference evidence="5 6" key="1">
    <citation type="journal article" date="2010" name="Cell">
        <title>The genome of Naegleria gruberi illuminates early eukaryotic versatility.</title>
        <authorList>
            <person name="Fritz-Laylin L.K."/>
            <person name="Prochnik S.E."/>
            <person name="Ginger M.L."/>
            <person name="Dacks J.B."/>
            <person name="Carpenter M.L."/>
            <person name="Field M.C."/>
            <person name="Kuo A."/>
            <person name="Paredez A."/>
            <person name="Chapman J."/>
            <person name="Pham J."/>
            <person name="Shu S."/>
            <person name="Neupane R."/>
            <person name="Cipriano M."/>
            <person name="Mancuso J."/>
            <person name="Tu H."/>
            <person name="Salamov A."/>
            <person name="Lindquist E."/>
            <person name="Shapiro H."/>
            <person name="Lucas S."/>
            <person name="Grigoriev I.V."/>
            <person name="Cande W.Z."/>
            <person name="Fulton C."/>
            <person name="Rokhsar D.S."/>
            <person name="Dawson S.C."/>
        </authorList>
    </citation>
    <scope>NUCLEOTIDE SEQUENCE [LARGE SCALE GENOMIC DNA]</scope>
    <source>
        <strain evidence="5 6">NEG-M</strain>
    </source>
</reference>
<evidence type="ECO:0000256" key="2">
    <source>
        <dbReference type="ARBA" id="ARBA00022771"/>
    </source>
</evidence>
<dbReference type="KEGG" id="ngr:NAEGRDRAFT_67768"/>
<name>D2VFW5_NAEGR</name>
<dbReference type="GO" id="GO:0008270">
    <property type="term" value="F:zinc ion binding"/>
    <property type="evidence" value="ECO:0007669"/>
    <property type="project" value="UniProtKB-KW"/>
</dbReference>
<protein>
    <submittedName>
        <fullName evidence="5">Predicted protein</fullName>
    </submittedName>
</protein>
<keyword evidence="3" id="KW-0862">Zinc</keyword>
<dbReference type="AlphaFoldDB" id="D2VFW5"/>
<evidence type="ECO:0000256" key="3">
    <source>
        <dbReference type="ARBA" id="ARBA00022833"/>
    </source>
</evidence>
<feature type="domain" description="ZZ-type" evidence="4">
    <location>
        <begin position="274"/>
        <end position="318"/>
    </location>
</feature>
<dbReference type="EMBL" id="GG738869">
    <property type="protein sequence ID" value="EFC44152.1"/>
    <property type="molecule type" value="Genomic_DNA"/>
</dbReference>
<dbReference type="RefSeq" id="XP_002676896.1">
    <property type="nucleotide sequence ID" value="XM_002676850.1"/>
</dbReference>
<evidence type="ECO:0000259" key="4">
    <source>
        <dbReference type="SMART" id="SM00291"/>
    </source>
</evidence>
<gene>
    <name evidence="5" type="ORF">NAEGRDRAFT_67768</name>
</gene>
<dbReference type="Pfam" id="PF00569">
    <property type="entry name" value="ZZ"/>
    <property type="match status" value="1"/>
</dbReference>
<keyword evidence="2" id="KW-0863">Zinc-finger</keyword>
<proteinExistence type="predicted"/>
<dbReference type="SMART" id="SM00291">
    <property type="entry name" value="ZnF_ZZ"/>
    <property type="match status" value="1"/>
</dbReference>
<evidence type="ECO:0000313" key="6">
    <source>
        <dbReference type="Proteomes" id="UP000006671"/>
    </source>
</evidence>